<dbReference type="Proteomes" id="UP000279307">
    <property type="component" value="Chromosome 1"/>
</dbReference>
<dbReference type="EMBL" id="QOIP01000001">
    <property type="protein sequence ID" value="RLU26315.1"/>
    <property type="molecule type" value="Genomic_DNA"/>
</dbReference>
<accession>A0A3L8E1P9</accession>
<comment type="caution">
    <text evidence="1">The sequence shown here is derived from an EMBL/GenBank/DDBJ whole genome shotgun (WGS) entry which is preliminary data.</text>
</comment>
<organism evidence="1 2">
    <name type="scientific">Ooceraea biroi</name>
    <name type="common">Clonal raider ant</name>
    <name type="synonym">Cerapachys biroi</name>
    <dbReference type="NCBI Taxonomy" id="2015173"/>
    <lineage>
        <taxon>Eukaryota</taxon>
        <taxon>Metazoa</taxon>
        <taxon>Ecdysozoa</taxon>
        <taxon>Arthropoda</taxon>
        <taxon>Hexapoda</taxon>
        <taxon>Insecta</taxon>
        <taxon>Pterygota</taxon>
        <taxon>Neoptera</taxon>
        <taxon>Endopterygota</taxon>
        <taxon>Hymenoptera</taxon>
        <taxon>Apocrita</taxon>
        <taxon>Aculeata</taxon>
        <taxon>Formicoidea</taxon>
        <taxon>Formicidae</taxon>
        <taxon>Dorylinae</taxon>
        <taxon>Ooceraea</taxon>
    </lineage>
</organism>
<gene>
    <name evidence="1" type="ORF">DMN91_000109</name>
</gene>
<proteinExistence type="predicted"/>
<dbReference type="AlphaFoldDB" id="A0A3L8E1P9"/>
<sequence>MKLGERLTRRWQQYTQSSLVARYSNTARKAQVRPPIATSISVDVERVCQRDCLQCGLDFSRTESGLPRSRRAIERQQIILATATALVVLVQVQRSFLDIERYTPKKLFYILIAQA</sequence>
<name>A0A3L8E1P9_OOCBI</name>
<protein>
    <submittedName>
        <fullName evidence="1">Uncharacterized protein</fullName>
    </submittedName>
</protein>
<reference evidence="1 2" key="1">
    <citation type="journal article" date="2018" name="Genome Res.">
        <title>The genomic architecture and molecular evolution of ant odorant receptors.</title>
        <authorList>
            <person name="McKenzie S.K."/>
            <person name="Kronauer D.J.C."/>
        </authorList>
    </citation>
    <scope>NUCLEOTIDE SEQUENCE [LARGE SCALE GENOMIC DNA]</scope>
    <source>
        <strain evidence="1">Clonal line C1</strain>
    </source>
</reference>
<evidence type="ECO:0000313" key="2">
    <source>
        <dbReference type="Proteomes" id="UP000279307"/>
    </source>
</evidence>
<evidence type="ECO:0000313" key="1">
    <source>
        <dbReference type="EMBL" id="RLU26315.1"/>
    </source>
</evidence>